<dbReference type="SUPFAM" id="SSF51011">
    <property type="entry name" value="Glycosyl hydrolase domain"/>
    <property type="match status" value="1"/>
</dbReference>
<dbReference type="RefSeq" id="WP_336436618.1">
    <property type="nucleotide sequence ID" value="NZ_JBAWKS010000002.1"/>
</dbReference>
<accession>A0ABU8EY69</accession>
<gene>
    <name evidence="6" type="primary">glgX</name>
    <name evidence="6" type="ORF">WAE96_18530</name>
</gene>
<dbReference type="CDD" id="cd02856">
    <property type="entry name" value="E_set_GDE_Isoamylase_N"/>
    <property type="match status" value="1"/>
</dbReference>
<evidence type="ECO:0000256" key="2">
    <source>
        <dbReference type="ARBA" id="ARBA00022801"/>
    </source>
</evidence>
<comment type="similarity">
    <text evidence="1">Belongs to the glycosyl hydrolase 13 family.</text>
</comment>
<dbReference type="Gene3D" id="2.60.40.10">
    <property type="entry name" value="Immunoglobulins"/>
    <property type="match status" value="1"/>
</dbReference>
<dbReference type="Pfam" id="PF02922">
    <property type="entry name" value="CBM_48"/>
    <property type="match status" value="1"/>
</dbReference>
<feature type="domain" description="Glycosyl hydrolase family 13 catalytic" evidence="5">
    <location>
        <begin position="154"/>
        <end position="568"/>
    </location>
</feature>
<evidence type="ECO:0000313" key="6">
    <source>
        <dbReference type="EMBL" id="MEI4551680.1"/>
    </source>
</evidence>
<dbReference type="Gene3D" id="3.20.20.80">
    <property type="entry name" value="Glycosidases"/>
    <property type="match status" value="1"/>
</dbReference>
<evidence type="ECO:0000313" key="7">
    <source>
        <dbReference type="Proteomes" id="UP001382455"/>
    </source>
</evidence>
<dbReference type="InterPro" id="IPR017853">
    <property type="entry name" value="GH"/>
</dbReference>
<dbReference type="InterPro" id="IPR013783">
    <property type="entry name" value="Ig-like_fold"/>
</dbReference>
<dbReference type="CDD" id="cd11326">
    <property type="entry name" value="AmyAc_Glg_debranch"/>
    <property type="match status" value="1"/>
</dbReference>
<dbReference type="InterPro" id="IPR013780">
    <property type="entry name" value="Glyco_hydro_b"/>
</dbReference>
<organism evidence="6 7">
    <name type="scientific">Pseudoalteromonas spongiae</name>
    <dbReference type="NCBI Taxonomy" id="298657"/>
    <lineage>
        <taxon>Bacteria</taxon>
        <taxon>Pseudomonadati</taxon>
        <taxon>Pseudomonadota</taxon>
        <taxon>Gammaproteobacteria</taxon>
        <taxon>Alteromonadales</taxon>
        <taxon>Pseudoalteromonadaceae</taxon>
        <taxon>Pseudoalteromonas</taxon>
    </lineage>
</organism>
<dbReference type="NCBIfam" id="TIGR02100">
    <property type="entry name" value="glgX_debranch"/>
    <property type="match status" value="1"/>
</dbReference>
<evidence type="ECO:0000256" key="3">
    <source>
        <dbReference type="ARBA" id="ARBA00023295"/>
    </source>
</evidence>
<dbReference type="Proteomes" id="UP001382455">
    <property type="component" value="Unassembled WGS sequence"/>
</dbReference>
<dbReference type="EMBL" id="JBAWKS010000002">
    <property type="protein sequence ID" value="MEI4551680.1"/>
    <property type="molecule type" value="Genomic_DNA"/>
</dbReference>
<comment type="caution">
    <text evidence="6">The sequence shown here is derived from an EMBL/GenBank/DDBJ whole genome shotgun (WGS) entry which is preliminary data.</text>
</comment>
<feature type="compositionally biased region" description="Polar residues" evidence="4">
    <location>
        <begin position="11"/>
        <end position="20"/>
    </location>
</feature>
<keyword evidence="3" id="KW-0326">Glycosidase</keyword>
<dbReference type="SMART" id="SM00642">
    <property type="entry name" value="Aamy"/>
    <property type="match status" value="1"/>
</dbReference>
<keyword evidence="2" id="KW-0378">Hydrolase</keyword>
<dbReference type="Pfam" id="PF00128">
    <property type="entry name" value="Alpha-amylase"/>
    <property type="match status" value="1"/>
</dbReference>
<reference evidence="6 7" key="1">
    <citation type="submission" date="2023-12" db="EMBL/GenBank/DDBJ databases">
        <title>Friends and Foes: Symbiotic and Algicidal bacterial influence on Karenia brevis blooms.</title>
        <authorList>
            <person name="Fei C."/>
            <person name="Mohamed A.R."/>
            <person name="Booker A."/>
            <person name="Arshad M."/>
            <person name="Klass S."/>
            <person name="Ahn S."/>
            <person name="Gilbert P.M."/>
            <person name="Heil C.A."/>
            <person name="Martinez J.M."/>
            <person name="Amin S.A."/>
        </authorList>
    </citation>
    <scope>NUCLEOTIDE SEQUENCE [LARGE SCALE GENOMIC DNA]</scope>
    <source>
        <strain evidence="6 7">CE15</strain>
    </source>
</reference>
<dbReference type="PANTHER" id="PTHR43002">
    <property type="entry name" value="GLYCOGEN DEBRANCHING ENZYME"/>
    <property type="match status" value="1"/>
</dbReference>
<evidence type="ECO:0000256" key="4">
    <source>
        <dbReference type="SAM" id="MobiDB-lite"/>
    </source>
</evidence>
<proteinExistence type="inferred from homology"/>
<name>A0ABU8EY69_9GAMM</name>
<protein>
    <submittedName>
        <fullName evidence="6">Glycogen debranching protein GlgX</fullName>
    </submittedName>
</protein>
<dbReference type="InterPro" id="IPR011837">
    <property type="entry name" value="Glycogen_debranch_GlgX"/>
</dbReference>
<dbReference type="InterPro" id="IPR014756">
    <property type="entry name" value="Ig_E-set"/>
</dbReference>
<evidence type="ECO:0000259" key="5">
    <source>
        <dbReference type="SMART" id="SM00642"/>
    </source>
</evidence>
<dbReference type="InterPro" id="IPR004193">
    <property type="entry name" value="Glyco_hydro_13_N"/>
</dbReference>
<feature type="region of interest" description="Disordered" evidence="4">
    <location>
        <begin position="1"/>
        <end position="20"/>
    </location>
</feature>
<dbReference type="InterPro" id="IPR044505">
    <property type="entry name" value="GlgX_Isoamylase_N_E_set"/>
</dbReference>
<dbReference type="InterPro" id="IPR006047">
    <property type="entry name" value="GH13_cat_dom"/>
</dbReference>
<dbReference type="SUPFAM" id="SSF81296">
    <property type="entry name" value="E set domains"/>
    <property type="match status" value="1"/>
</dbReference>
<dbReference type="Gene3D" id="2.60.40.1180">
    <property type="entry name" value="Golgi alpha-mannosidase II"/>
    <property type="match status" value="1"/>
</dbReference>
<dbReference type="SUPFAM" id="SSF51445">
    <property type="entry name" value="(Trans)glycosidases"/>
    <property type="match status" value="1"/>
</dbReference>
<keyword evidence="7" id="KW-1185">Reference proteome</keyword>
<sequence>MVSARFAIRPGNTSPLGATPSENGTNFAIFSERATKVELCLFDQSGHSEIARIPLYRDEQDIWHIFIRGVGQDQLYGYRVYGKYNPKKGCYFNPNKLLLDPYAKSLFGEFSWGNAHSADEVFWQLDSAMDMPKCKVSTLPYYTGTKPNIPWHKTVIYECHAKGATKQYTSIPEELRGTYLGLAHPNFIWHLKSLGITAIELLPVHSFVSEAFLPERGLSNYWGYNTLNFFTPHLAYAHTKQEREFQQMVSVLHEAGIEVIIDVVFNHTAEGNEQGPTLSLRGIDNQTYYRLQQNNFAYYVNDTGCGNTLNISHPKSLQLVMDSLRYWVQVYGVDGFRFDLASILGRDQDGFKKHHTFFQTLAQDPVLKGVKLIAEPWDLAIDGYQLGNYVAPWREWNDQYRDTVRSFWRGDTSMLPEFARFFHGSSHLFEKKGRSVTSSINFITAHDGFTLADLVSYTNKHNLANQEENRDGHDHNLSTNWGVEGQTENSEINALRLRAQKNLLLTLCLSNGVPMLCGGSEVAHSQGGNNNAYCQDNEISWIDWHANGLDEPQQHPLYQFISRALKLRSEFSLYRQSHFIHDDDPRFSVTWLNEHGALMQDSDWHNPDGHCLGYLMEDIQDDKALLLLFNASSNNVMFKLPEQEAHHCWRIRLSSHSNERDDECVSPGQMLTLSSYSAWVLSSHIKMPASKQHATDTSQTFNLTKQGV</sequence>
<evidence type="ECO:0000256" key="1">
    <source>
        <dbReference type="ARBA" id="ARBA00008061"/>
    </source>
</evidence>